<proteinExistence type="predicted"/>
<dbReference type="OrthoDB" id="739776at2"/>
<reference evidence="1 2" key="1">
    <citation type="submission" date="2019-11" db="EMBL/GenBank/DDBJ databases">
        <title>Pedobacter petrophilus genome.</title>
        <authorList>
            <person name="Feldbauer M.J."/>
            <person name="Newman J.D."/>
        </authorList>
    </citation>
    <scope>NUCLEOTIDE SEQUENCE [LARGE SCALE GENOMIC DNA]</scope>
    <source>
        <strain evidence="1 2">LMG 29686</strain>
    </source>
</reference>
<accession>A0A7K0FZE8</accession>
<dbReference type="EMBL" id="WKKH01000013">
    <property type="protein sequence ID" value="MRX76570.1"/>
    <property type="molecule type" value="Genomic_DNA"/>
</dbReference>
<protein>
    <submittedName>
        <fullName evidence="1">Uncharacterized protein</fullName>
    </submittedName>
</protein>
<evidence type="ECO:0000313" key="1">
    <source>
        <dbReference type="EMBL" id="MRX76570.1"/>
    </source>
</evidence>
<comment type="caution">
    <text evidence="1">The sequence shown here is derived from an EMBL/GenBank/DDBJ whole genome shotgun (WGS) entry which is preliminary data.</text>
</comment>
<gene>
    <name evidence="1" type="ORF">GJU39_10750</name>
</gene>
<organism evidence="1 2">
    <name type="scientific">Pedobacter petrophilus</name>
    <dbReference type="NCBI Taxonomy" id="1908241"/>
    <lineage>
        <taxon>Bacteria</taxon>
        <taxon>Pseudomonadati</taxon>
        <taxon>Bacteroidota</taxon>
        <taxon>Sphingobacteriia</taxon>
        <taxon>Sphingobacteriales</taxon>
        <taxon>Sphingobacteriaceae</taxon>
        <taxon>Pedobacter</taxon>
    </lineage>
</organism>
<dbReference type="AlphaFoldDB" id="A0A7K0FZE8"/>
<sequence length="68" mass="7741">MKVDGDILNFKNNAIKSNAFGENTETNLFLFSLPEKFAEKSGVSFLTYDYGTNFHENNKKGVYVIKLK</sequence>
<dbReference type="RefSeq" id="WP_154280808.1">
    <property type="nucleotide sequence ID" value="NZ_JBHUJQ010000001.1"/>
</dbReference>
<evidence type="ECO:0000313" key="2">
    <source>
        <dbReference type="Proteomes" id="UP000487757"/>
    </source>
</evidence>
<keyword evidence="2" id="KW-1185">Reference proteome</keyword>
<name>A0A7K0FZE8_9SPHI</name>
<dbReference type="Proteomes" id="UP000487757">
    <property type="component" value="Unassembled WGS sequence"/>
</dbReference>